<protein>
    <submittedName>
        <fullName evidence="2">Uncharacterized protein</fullName>
    </submittedName>
</protein>
<feature type="compositionally biased region" description="Low complexity" evidence="1">
    <location>
        <begin position="351"/>
        <end position="366"/>
    </location>
</feature>
<feature type="compositionally biased region" description="Polar residues" evidence="1">
    <location>
        <begin position="435"/>
        <end position="463"/>
    </location>
</feature>
<dbReference type="AlphaFoldDB" id="A0AAD5LG51"/>
<organism evidence="2 3">
    <name type="scientific">Pythium insidiosum</name>
    <name type="common">Pythiosis disease agent</name>
    <dbReference type="NCBI Taxonomy" id="114742"/>
    <lineage>
        <taxon>Eukaryota</taxon>
        <taxon>Sar</taxon>
        <taxon>Stramenopiles</taxon>
        <taxon>Oomycota</taxon>
        <taxon>Peronosporomycetes</taxon>
        <taxon>Pythiales</taxon>
        <taxon>Pythiaceae</taxon>
        <taxon>Pythium</taxon>
    </lineage>
</organism>
<feature type="region of interest" description="Disordered" evidence="1">
    <location>
        <begin position="398"/>
        <end position="468"/>
    </location>
</feature>
<keyword evidence="3" id="KW-1185">Reference proteome</keyword>
<sequence>MDMNSLLPPHGALDGFRGPATSVPSFQNTSLPGLRKHLPSLPIRLAALSAPSQTAAPNDHAHPRRPDLAPLNAAHAPSHQSLAPLRFIIPSTHCSGSVSSFPSANTTSDSNVNIRPAVAPSLPSAAVFKAASQQVRDAFASHESAQRAAGSMDINPQDPVTQEGGDQLMPNSVTSFDGQAKTKKSPGRRSRAVKNPNRSTKSKARPGLRKGKWTEEEERYAAQLTMYFKEGLLPIARGTMLRLYLSQKLNCEPMRITKKFTGGECIGKQVFRPCSPTPEAKVRRMQAQLELVALEAAFIKKLQENKEEVPGLTDGESGAIPPGGMLPVKSKKRRPRHDGETHGDEDRDDGGFTSDSSSDGASSTSADGKRNVDGMDDASAVGLLLDFFYKASRNGDDARPALDRTTPPAVASVLPASSSTTSEPEPESDSDDRVSSTLRSSEELASSPTKRMRTLSISNSVADVTTPKRSRVGSFSVMSMSNN</sequence>
<dbReference type="Proteomes" id="UP001209570">
    <property type="component" value="Unassembled WGS sequence"/>
</dbReference>
<accession>A0AAD5LG51</accession>
<feature type="region of interest" description="Disordered" evidence="1">
    <location>
        <begin position="138"/>
        <end position="215"/>
    </location>
</feature>
<comment type="caution">
    <text evidence="2">The sequence shown here is derived from an EMBL/GenBank/DDBJ whole genome shotgun (WGS) entry which is preliminary data.</text>
</comment>
<feature type="region of interest" description="Disordered" evidence="1">
    <location>
        <begin position="307"/>
        <end position="373"/>
    </location>
</feature>
<name>A0AAD5LG51_PYTIN</name>
<feature type="region of interest" description="Disordered" evidence="1">
    <location>
        <begin position="51"/>
        <end position="72"/>
    </location>
</feature>
<feature type="compositionally biased region" description="Low complexity" evidence="1">
    <location>
        <begin position="405"/>
        <end position="423"/>
    </location>
</feature>
<evidence type="ECO:0000313" key="2">
    <source>
        <dbReference type="EMBL" id="KAJ0396868.1"/>
    </source>
</evidence>
<evidence type="ECO:0000313" key="3">
    <source>
        <dbReference type="Proteomes" id="UP001209570"/>
    </source>
</evidence>
<feature type="compositionally biased region" description="Basic residues" evidence="1">
    <location>
        <begin position="181"/>
        <end position="192"/>
    </location>
</feature>
<feature type="region of interest" description="Disordered" evidence="1">
    <location>
        <begin position="1"/>
        <end position="21"/>
    </location>
</feature>
<gene>
    <name evidence="2" type="ORF">P43SY_002975</name>
</gene>
<reference evidence="2" key="1">
    <citation type="submission" date="2021-12" db="EMBL/GenBank/DDBJ databases">
        <title>Prjna785345.</title>
        <authorList>
            <person name="Rujirawat T."/>
            <person name="Krajaejun T."/>
        </authorList>
    </citation>
    <scope>NUCLEOTIDE SEQUENCE</scope>
    <source>
        <strain evidence="2">Pi057C3</strain>
    </source>
</reference>
<dbReference type="PANTHER" id="PTHR35213">
    <property type="entry name" value="RING-TYPE DOMAIN-CONTAINING PROTEIN-RELATED"/>
    <property type="match status" value="1"/>
</dbReference>
<dbReference type="PANTHER" id="PTHR35213:SF3">
    <property type="entry name" value="MYB-LIKE DOMAIN-CONTAINING PROTEIN"/>
    <property type="match status" value="1"/>
</dbReference>
<dbReference type="EMBL" id="JAKCXM010000276">
    <property type="protein sequence ID" value="KAJ0396868.1"/>
    <property type="molecule type" value="Genomic_DNA"/>
</dbReference>
<proteinExistence type="predicted"/>
<feature type="compositionally biased region" description="Basic residues" evidence="1">
    <location>
        <begin position="200"/>
        <end position="211"/>
    </location>
</feature>
<evidence type="ECO:0000256" key="1">
    <source>
        <dbReference type="SAM" id="MobiDB-lite"/>
    </source>
</evidence>